<gene>
    <name evidence="1" type="ORF">V5799_025886</name>
</gene>
<organism evidence="1 2">
    <name type="scientific">Amblyomma americanum</name>
    <name type="common">Lone star tick</name>
    <dbReference type="NCBI Taxonomy" id="6943"/>
    <lineage>
        <taxon>Eukaryota</taxon>
        <taxon>Metazoa</taxon>
        <taxon>Ecdysozoa</taxon>
        <taxon>Arthropoda</taxon>
        <taxon>Chelicerata</taxon>
        <taxon>Arachnida</taxon>
        <taxon>Acari</taxon>
        <taxon>Parasitiformes</taxon>
        <taxon>Ixodida</taxon>
        <taxon>Ixodoidea</taxon>
        <taxon>Ixodidae</taxon>
        <taxon>Amblyomminae</taxon>
        <taxon>Amblyomma</taxon>
    </lineage>
</organism>
<comment type="caution">
    <text evidence="1">The sequence shown here is derived from an EMBL/GenBank/DDBJ whole genome shotgun (WGS) entry which is preliminary data.</text>
</comment>
<dbReference type="Proteomes" id="UP001321473">
    <property type="component" value="Unassembled WGS sequence"/>
</dbReference>
<protein>
    <submittedName>
        <fullName evidence="1">Uncharacterized protein</fullName>
    </submittedName>
</protein>
<keyword evidence="2" id="KW-1185">Reference proteome</keyword>
<dbReference type="AlphaFoldDB" id="A0AAQ4E860"/>
<proteinExistence type="predicted"/>
<dbReference type="EMBL" id="JARKHS020020453">
    <property type="protein sequence ID" value="KAK8770873.1"/>
    <property type="molecule type" value="Genomic_DNA"/>
</dbReference>
<name>A0AAQ4E860_AMBAM</name>
<sequence>MLGSESPIRIVKSINISCLQPIQFIGLWWLDPASCPSRCSDFFSLLIYSGAASPSDMSEAKTRRKVVIERLASARLVEIAPLQ</sequence>
<reference evidence="1 2" key="1">
    <citation type="journal article" date="2023" name="Arcadia Sci">
        <title>De novo assembly of a long-read Amblyomma americanum tick genome.</title>
        <authorList>
            <person name="Chou S."/>
            <person name="Poskanzer K.E."/>
            <person name="Rollins M."/>
            <person name="Thuy-Boun P.S."/>
        </authorList>
    </citation>
    <scope>NUCLEOTIDE SEQUENCE [LARGE SCALE GENOMIC DNA]</scope>
    <source>
        <strain evidence="1">F_SG_1</strain>
        <tissue evidence="1">Salivary glands</tissue>
    </source>
</reference>
<accession>A0AAQ4E860</accession>
<evidence type="ECO:0000313" key="2">
    <source>
        <dbReference type="Proteomes" id="UP001321473"/>
    </source>
</evidence>
<evidence type="ECO:0000313" key="1">
    <source>
        <dbReference type="EMBL" id="KAK8770873.1"/>
    </source>
</evidence>